<dbReference type="Gene3D" id="1.10.10.60">
    <property type="entry name" value="Homeodomain-like"/>
    <property type="match status" value="1"/>
</dbReference>
<evidence type="ECO:0000256" key="2">
    <source>
        <dbReference type="ARBA" id="ARBA00023163"/>
    </source>
</evidence>
<gene>
    <name evidence="4" type="ORF">J8273_3121</name>
</gene>
<comment type="caution">
    <text evidence="4">The sequence shown here is derived from an EMBL/GenBank/DDBJ whole genome shotgun (WGS) entry which is preliminary data.</text>
</comment>
<evidence type="ECO:0000313" key="5">
    <source>
        <dbReference type="Proteomes" id="UP000717585"/>
    </source>
</evidence>
<dbReference type="GO" id="GO:0003700">
    <property type="term" value="F:DNA-binding transcription factor activity"/>
    <property type="evidence" value="ECO:0007669"/>
    <property type="project" value="InterPro"/>
</dbReference>
<dbReference type="InterPro" id="IPR006447">
    <property type="entry name" value="Myb_dom_plants"/>
</dbReference>
<dbReference type="PANTHER" id="PTHR31442:SF29">
    <property type="entry name" value="HOMEODOMAIN-LIKE SUPERFAMILY PROTEIN"/>
    <property type="match status" value="1"/>
</dbReference>
<keyword evidence="3" id="KW-0539">Nucleus</keyword>
<dbReference type="Proteomes" id="UP000717585">
    <property type="component" value="Unassembled WGS sequence"/>
</dbReference>
<dbReference type="SUPFAM" id="SSF46689">
    <property type="entry name" value="Homeodomain-like"/>
    <property type="match status" value="1"/>
</dbReference>
<keyword evidence="5" id="KW-1185">Reference proteome</keyword>
<dbReference type="EMBL" id="JAHDYR010000011">
    <property type="protein sequence ID" value="KAG9395545.1"/>
    <property type="molecule type" value="Genomic_DNA"/>
</dbReference>
<dbReference type="OrthoDB" id="60033at2759"/>
<evidence type="ECO:0000256" key="3">
    <source>
        <dbReference type="ARBA" id="ARBA00023242"/>
    </source>
</evidence>
<keyword evidence="1" id="KW-0805">Transcription regulation</keyword>
<dbReference type="InterPro" id="IPR009057">
    <property type="entry name" value="Homeodomain-like_sf"/>
</dbReference>
<evidence type="ECO:0000313" key="4">
    <source>
        <dbReference type="EMBL" id="KAG9395545.1"/>
    </source>
</evidence>
<dbReference type="NCBIfam" id="TIGR01557">
    <property type="entry name" value="myb_SHAQKYF"/>
    <property type="match status" value="1"/>
</dbReference>
<dbReference type="GO" id="GO:0003677">
    <property type="term" value="F:DNA binding"/>
    <property type="evidence" value="ECO:0007669"/>
    <property type="project" value="InterPro"/>
</dbReference>
<dbReference type="AlphaFoldDB" id="A0A8J6EAW4"/>
<evidence type="ECO:0000256" key="1">
    <source>
        <dbReference type="ARBA" id="ARBA00023015"/>
    </source>
</evidence>
<accession>A0A8J6EAW4</accession>
<organism evidence="4 5">
    <name type="scientific">Carpediemonas membranifera</name>
    <dbReference type="NCBI Taxonomy" id="201153"/>
    <lineage>
        <taxon>Eukaryota</taxon>
        <taxon>Metamonada</taxon>
        <taxon>Carpediemonas-like organisms</taxon>
        <taxon>Carpediemonas</taxon>
    </lineage>
</organism>
<reference evidence="4" key="1">
    <citation type="submission" date="2021-05" db="EMBL/GenBank/DDBJ databases">
        <title>A free-living protist that lacks canonical eukaryotic 1 DNA replication and segregation systems.</title>
        <authorList>
            <person name="Salas-Leiva D.E."/>
            <person name="Tromer E.C."/>
            <person name="Curtis B.A."/>
            <person name="Jerlstrom-Hultqvist J."/>
            <person name="Kolisko M."/>
            <person name="Yi Z."/>
            <person name="Salas-Leiva J.S."/>
            <person name="Gallot-Lavallee L."/>
            <person name="Kops G.J.P.L."/>
            <person name="Archibald J.M."/>
            <person name="Simpson A.G.B."/>
            <person name="Roger A.J."/>
        </authorList>
    </citation>
    <scope>NUCLEOTIDE SEQUENCE</scope>
    <source>
        <strain evidence="4">BICM</strain>
    </source>
</reference>
<sequence length="203" mass="22607">MAMSNALDALSSAAHQSFIAKESAMKVEAQELELSSPSSSSLSLPTGTMKPRQRFAWTPELHHSFEEAVLKLGLKSARPRHILTEMRRTCTCASIAEVTRDNISSHLQKYRARAMTLFKLSRSELTDSHGELIRKLQAEGRGQETTIVSAPCYSMQKQAQSQPAMAQHKATVVTRQSTGSVSLLITRTVRMPRPIIRDPDRQF</sequence>
<protein>
    <submittedName>
        <fullName evidence="4">Uncharacterized protein</fullName>
    </submittedName>
</protein>
<name>A0A8J6EAW4_9EUKA</name>
<keyword evidence="2" id="KW-0804">Transcription</keyword>
<dbReference type="InterPro" id="IPR044841">
    <property type="entry name" value="LUX/BOA-like"/>
</dbReference>
<proteinExistence type="predicted"/>
<dbReference type="PANTHER" id="PTHR31442">
    <property type="entry name" value="HOMEODOMAIN-LIKE SUPERFAMILY PROTEIN-RELATED"/>
    <property type="match status" value="1"/>
</dbReference>